<evidence type="ECO:0000313" key="3">
    <source>
        <dbReference type="EMBL" id="VAV98900.1"/>
    </source>
</evidence>
<sequence>MADDDIKSRNIKSRIVAKSTRRTILRLVIFSILVGAAFSFVGLSPREFWRGIFHTAQNIILSLGENVSEILGTLGAYLLIGAAIVVPIWLIARLLSSRKSRR</sequence>
<proteinExistence type="predicted"/>
<evidence type="ECO:0000256" key="1">
    <source>
        <dbReference type="SAM" id="Phobius"/>
    </source>
</evidence>
<reference evidence="3" key="1">
    <citation type="submission" date="2018-06" db="EMBL/GenBank/DDBJ databases">
        <authorList>
            <person name="Zhirakovskaya E."/>
        </authorList>
    </citation>
    <scope>NUCLEOTIDE SEQUENCE</scope>
</reference>
<keyword evidence="1" id="KW-0472">Membrane</keyword>
<dbReference type="InterPro" id="IPR045594">
    <property type="entry name" value="DUF6460"/>
</dbReference>
<accession>A0A3B0RZ84</accession>
<dbReference type="EMBL" id="UOEH01000262">
    <property type="protein sequence ID" value="VAV98900.1"/>
    <property type="molecule type" value="Genomic_DNA"/>
</dbReference>
<keyword evidence="1" id="KW-1133">Transmembrane helix</keyword>
<dbReference type="AlphaFoldDB" id="A0A3B0RZ84"/>
<feature type="transmembrane region" description="Helical" evidence="1">
    <location>
        <begin position="24"/>
        <end position="43"/>
    </location>
</feature>
<feature type="transmembrane region" description="Helical" evidence="1">
    <location>
        <begin position="70"/>
        <end position="92"/>
    </location>
</feature>
<dbReference type="Pfam" id="PF20061">
    <property type="entry name" value="DUF6460"/>
    <property type="match status" value="1"/>
</dbReference>
<organism evidence="3">
    <name type="scientific">hydrothermal vent metagenome</name>
    <dbReference type="NCBI Taxonomy" id="652676"/>
    <lineage>
        <taxon>unclassified sequences</taxon>
        <taxon>metagenomes</taxon>
        <taxon>ecological metagenomes</taxon>
    </lineage>
</organism>
<feature type="domain" description="DUF6460" evidence="2">
    <location>
        <begin position="67"/>
        <end position="98"/>
    </location>
</feature>
<protein>
    <recommendedName>
        <fullName evidence="2">DUF6460 domain-containing protein</fullName>
    </recommendedName>
</protein>
<gene>
    <name evidence="3" type="ORF">MNBD_ALPHA05-268</name>
</gene>
<name>A0A3B0RZ84_9ZZZZ</name>
<evidence type="ECO:0000259" key="2">
    <source>
        <dbReference type="Pfam" id="PF20061"/>
    </source>
</evidence>
<keyword evidence="1" id="KW-0812">Transmembrane</keyword>